<dbReference type="PANTHER" id="PTHR30177">
    <property type="entry name" value="GLYCINE BETAINE/L-PROLINE TRANSPORT SYSTEM PERMEASE PROTEIN PROW"/>
    <property type="match status" value="1"/>
</dbReference>
<evidence type="ECO:0000259" key="7">
    <source>
        <dbReference type="PROSITE" id="PS50928"/>
    </source>
</evidence>
<dbReference type="PANTHER" id="PTHR30177:SF4">
    <property type="entry name" value="OSMOPROTECTANT IMPORT PERMEASE PROTEIN OSMW"/>
    <property type="match status" value="1"/>
</dbReference>
<dbReference type="Proteomes" id="UP000283630">
    <property type="component" value="Unassembled WGS sequence"/>
</dbReference>
<comment type="subcellular location">
    <subcellularLocation>
        <location evidence="6">Cell membrane</location>
        <topology evidence="6">Multi-pass membrane protein</topology>
    </subcellularLocation>
    <subcellularLocation>
        <location evidence="1">Membrane</location>
        <topology evidence="1">Multi-pass membrane protein</topology>
    </subcellularLocation>
</comment>
<comment type="similarity">
    <text evidence="6">Belongs to the binding-protein-dependent transport system permease family.</text>
</comment>
<keyword evidence="5 6" id="KW-0472">Membrane</keyword>
<dbReference type="GO" id="GO:0031460">
    <property type="term" value="P:glycine betaine transport"/>
    <property type="evidence" value="ECO:0007669"/>
    <property type="project" value="TreeGrafter"/>
</dbReference>
<dbReference type="GO" id="GO:0005886">
    <property type="term" value="C:plasma membrane"/>
    <property type="evidence" value="ECO:0007669"/>
    <property type="project" value="UniProtKB-SubCell"/>
</dbReference>
<dbReference type="Proteomes" id="UP000285642">
    <property type="component" value="Unassembled WGS sequence"/>
</dbReference>
<evidence type="ECO:0000313" key="10">
    <source>
        <dbReference type="Proteomes" id="UP000283630"/>
    </source>
</evidence>
<dbReference type="PROSITE" id="PS50928">
    <property type="entry name" value="ABC_TM1"/>
    <property type="match status" value="1"/>
</dbReference>
<dbReference type="Gene3D" id="1.10.3720.10">
    <property type="entry name" value="MetI-like"/>
    <property type="match status" value="1"/>
</dbReference>
<keyword evidence="3 6" id="KW-0812">Transmembrane</keyword>
<dbReference type="InterPro" id="IPR051204">
    <property type="entry name" value="ABC_transp_perm/SBD"/>
</dbReference>
<accession>A0A412M9Y7</accession>
<gene>
    <name evidence="9" type="ORF">DW924_11565</name>
    <name evidence="8" type="ORF">DWX53_15375</name>
</gene>
<feature type="transmembrane region" description="Helical" evidence="6">
    <location>
        <begin position="60"/>
        <end position="83"/>
    </location>
</feature>
<dbReference type="CDD" id="cd06261">
    <property type="entry name" value="TM_PBP2"/>
    <property type="match status" value="1"/>
</dbReference>
<evidence type="ECO:0000313" key="11">
    <source>
        <dbReference type="Proteomes" id="UP000285642"/>
    </source>
</evidence>
<keyword evidence="2 6" id="KW-0813">Transport</keyword>
<evidence type="ECO:0000256" key="2">
    <source>
        <dbReference type="ARBA" id="ARBA00022448"/>
    </source>
</evidence>
<feature type="transmembrane region" description="Helical" evidence="6">
    <location>
        <begin position="103"/>
        <end position="122"/>
    </location>
</feature>
<organism evidence="8 10">
    <name type="scientific">Dorea formicigenerans</name>
    <dbReference type="NCBI Taxonomy" id="39486"/>
    <lineage>
        <taxon>Bacteria</taxon>
        <taxon>Bacillati</taxon>
        <taxon>Bacillota</taxon>
        <taxon>Clostridia</taxon>
        <taxon>Lachnospirales</taxon>
        <taxon>Lachnospiraceae</taxon>
        <taxon>Dorea</taxon>
    </lineage>
</organism>
<feature type="transmembrane region" description="Helical" evidence="6">
    <location>
        <begin position="171"/>
        <end position="195"/>
    </location>
</feature>
<dbReference type="InterPro" id="IPR035906">
    <property type="entry name" value="MetI-like_sf"/>
</dbReference>
<reference evidence="10 11" key="1">
    <citation type="submission" date="2018-08" db="EMBL/GenBank/DDBJ databases">
        <title>A genome reference for cultivated species of the human gut microbiota.</title>
        <authorList>
            <person name="Zou Y."/>
            <person name="Xue W."/>
            <person name="Luo G."/>
        </authorList>
    </citation>
    <scope>NUCLEOTIDE SEQUENCE [LARGE SCALE GENOMIC DNA]</scope>
    <source>
        <strain evidence="8 10">AF19-4AC</strain>
        <strain evidence="9 11">AM42-8</strain>
    </source>
</reference>
<dbReference type="RefSeq" id="WP_118146118.1">
    <property type="nucleotide sequence ID" value="NZ_QRWH01000023.1"/>
</dbReference>
<evidence type="ECO:0000256" key="3">
    <source>
        <dbReference type="ARBA" id="ARBA00022692"/>
    </source>
</evidence>
<feature type="transmembrane region" description="Helical" evidence="6">
    <location>
        <begin position="12"/>
        <end position="30"/>
    </location>
</feature>
<dbReference type="Pfam" id="PF00528">
    <property type="entry name" value="BPD_transp_1"/>
    <property type="match status" value="1"/>
</dbReference>
<keyword evidence="4 6" id="KW-1133">Transmembrane helix</keyword>
<dbReference type="AlphaFoldDB" id="A0A412M9Y7"/>
<dbReference type="EMBL" id="QSFS01000013">
    <property type="protein sequence ID" value="RHA67750.1"/>
    <property type="molecule type" value="Genomic_DNA"/>
</dbReference>
<evidence type="ECO:0000313" key="9">
    <source>
        <dbReference type="EMBL" id="RHA67750.1"/>
    </source>
</evidence>
<feature type="transmembrane region" description="Helical" evidence="6">
    <location>
        <begin position="215"/>
        <end position="234"/>
    </location>
</feature>
<proteinExistence type="inferred from homology"/>
<feature type="transmembrane region" description="Helical" evidence="6">
    <location>
        <begin position="128"/>
        <end position="151"/>
    </location>
</feature>
<dbReference type="SUPFAM" id="SSF161098">
    <property type="entry name" value="MetI-like"/>
    <property type="match status" value="1"/>
</dbReference>
<evidence type="ECO:0000256" key="1">
    <source>
        <dbReference type="ARBA" id="ARBA00004141"/>
    </source>
</evidence>
<evidence type="ECO:0000256" key="4">
    <source>
        <dbReference type="ARBA" id="ARBA00022989"/>
    </source>
</evidence>
<dbReference type="InterPro" id="IPR000515">
    <property type="entry name" value="MetI-like"/>
</dbReference>
<evidence type="ECO:0000256" key="5">
    <source>
        <dbReference type="ARBA" id="ARBA00023136"/>
    </source>
</evidence>
<dbReference type="GO" id="GO:0055085">
    <property type="term" value="P:transmembrane transport"/>
    <property type="evidence" value="ECO:0007669"/>
    <property type="project" value="InterPro"/>
</dbReference>
<evidence type="ECO:0000313" key="8">
    <source>
        <dbReference type="EMBL" id="RGT06741.1"/>
    </source>
</evidence>
<name>A0A412M9Y7_9FIRM</name>
<protein>
    <submittedName>
        <fullName evidence="8">ABC transporter permease</fullName>
    </submittedName>
</protein>
<comment type="caution">
    <text evidence="8">The sequence shown here is derived from an EMBL/GenBank/DDBJ whole genome shotgun (WGS) entry which is preliminary data.</text>
</comment>
<dbReference type="EMBL" id="QRWH01000023">
    <property type="protein sequence ID" value="RGT06741.1"/>
    <property type="molecule type" value="Genomic_DNA"/>
</dbReference>
<evidence type="ECO:0000256" key="6">
    <source>
        <dbReference type="RuleBase" id="RU363032"/>
    </source>
</evidence>
<sequence>MKKENGWRKYKEGISIIILVILCVYLVFHFNELEPAIYKIFDIHLGNVGQYNIVKLTRQFLIVALWSSFFSIIFGLMIGLFCFTGTGKEFRVIIDKLATIMRAFPEIAMIYFVIPFLGLGVWPSVIALTMHGILPIIFAVTSGIDNVDPILTKVAKGLGMKEYQILLNIKLPMVIPVIASGMRVSLISCIGGATLASASGGEGLGVLLKAGQDTYNVVLIMECAIIICLISLIVDKTLRKIERWLQRKM</sequence>
<feature type="domain" description="ABC transmembrane type-1" evidence="7">
    <location>
        <begin position="57"/>
        <end position="238"/>
    </location>
</feature>